<dbReference type="InterPro" id="IPR050789">
    <property type="entry name" value="Diverse_Enzym_Activities"/>
</dbReference>
<evidence type="ECO:0008006" key="3">
    <source>
        <dbReference type="Google" id="ProtNLM"/>
    </source>
</evidence>
<accession>A0ABP7BCT0</accession>
<dbReference type="Proteomes" id="UP001500902">
    <property type="component" value="Unassembled WGS sequence"/>
</dbReference>
<protein>
    <recommendedName>
        <fullName evidence="3">Beta-lactamase</fullName>
    </recommendedName>
</protein>
<dbReference type="SUPFAM" id="SSF56601">
    <property type="entry name" value="beta-lactamase/transpeptidase-like"/>
    <property type="match status" value="1"/>
</dbReference>
<gene>
    <name evidence="1" type="ORF">GCM10022224_017080</name>
</gene>
<keyword evidence="2" id="KW-1185">Reference proteome</keyword>
<reference evidence="2" key="1">
    <citation type="journal article" date="2019" name="Int. J. Syst. Evol. Microbiol.">
        <title>The Global Catalogue of Microorganisms (GCM) 10K type strain sequencing project: providing services to taxonomists for standard genome sequencing and annotation.</title>
        <authorList>
            <consortium name="The Broad Institute Genomics Platform"/>
            <consortium name="The Broad Institute Genome Sequencing Center for Infectious Disease"/>
            <person name="Wu L."/>
            <person name="Ma J."/>
        </authorList>
    </citation>
    <scope>NUCLEOTIDE SEQUENCE [LARGE SCALE GENOMIC DNA]</scope>
    <source>
        <strain evidence="2">JCM 16904</strain>
    </source>
</reference>
<dbReference type="PANTHER" id="PTHR43283:SF3">
    <property type="entry name" value="BETA-LACTAMASE FAMILY PROTEIN (AFU_ORTHOLOGUE AFUA_5G07500)"/>
    <property type="match status" value="1"/>
</dbReference>
<dbReference type="InterPro" id="IPR012338">
    <property type="entry name" value="Beta-lactam/transpept-like"/>
</dbReference>
<evidence type="ECO:0000313" key="2">
    <source>
        <dbReference type="Proteomes" id="UP001500902"/>
    </source>
</evidence>
<sequence length="121" mass="12874">MLLRGGELDGARVLGPRTVAYMTRNHLPGGADLEESGRRVFSETSNSGTGFGLGFAVVQDAVKQKDLGSDGEYSWGGAAGTAFWVDPAEELTVTFLSQCIPSSVVPIFGHLRQLVYQALVN</sequence>
<dbReference type="PANTHER" id="PTHR43283">
    <property type="entry name" value="BETA-LACTAMASE-RELATED"/>
    <property type="match status" value="1"/>
</dbReference>
<evidence type="ECO:0000313" key="1">
    <source>
        <dbReference type="EMBL" id="GAA3654658.1"/>
    </source>
</evidence>
<proteinExistence type="predicted"/>
<organism evidence="1 2">
    <name type="scientific">Nonomuraea antimicrobica</name>
    <dbReference type="NCBI Taxonomy" id="561173"/>
    <lineage>
        <taxon>Bacteria</taxon>
        <taxon>Bacillati</taxon>
        <taxon>Actinomycetota</taxon>
        <taxon>Actinomycetes</taxon>
        <taxon>Streptosporangiales</taxon>
        <taxon>Streptosporangiaceae</taxon>
        <taxon>Nonomuraea</taxon>
    </lineage>
</organism>
<dbReference type="EMBL" id="BAAAZP010000027">
    <property type="protein sequence ID" value="GAA3654658.1"/>
    <property type="molecule type" value="Genomic_DNA"/>
</dbReference>
<name>A0ABP7BCT0_9ACTN</name>
<comment type="caution">
    <text evidence="1">The sequence shown here is derived from an EMBL/GenBank/DDBJ whole genome shotgun (WGS) entry which is preliminary data.</text>
</comment>
<dbReference type="Gene3D" id="3.40.710.10">
    <property type="entry name" value="DD-peptidase/beta-lactamase superfamily"/>
    <property type="match status" value="1"/>
</dbReference>